<evidence type="ECO:0000313" key="2">
    <source>
        <dbReference type="EMBL" id="MDN4122514.1"/>
    </source>
</evidence>
<dbReference type="RefSeq" id="WP_266123271.1">
    <property type="nucleotide sequence ID" value="NZ_JAJHNU010000004.1"/>
</dbReference>
<name>A0ABT8EMK9_9BURK</name>
<evidence type="ECO:0000313" key="3">
    <source>
        <dbReference type="Proteomes" id="UP001168613"/>
    </source>
</evidence>
<feature type="coiled-coil region" evidence="1">
    <location>
        <begin position="12"/>
        <end position="81"/>
    </location>
</feature>
<dbReference type="EMBL" id="JAJHNU010000004">
    <property type="protein sequence ID" value="MDN4122514.1"/>
    <property type="molecule type" value="Genomic_DNA"/>
</dbReference>
<sequence length="136" mass="15386">MLQDLDILADRIGQLVKQSRQLQTERQELLARLKRLEAERDALREQNQRQQAEFASISTNLASHQSTVADIQAKSEQVQRELTARIDEVHAQNKQLHIDLSNEQAASNVLREVAALARDQVGAVLMRLPGDQQAQE</sequence>
<evidence type="ECO:0008006" key="4">
    <source>
        <dbReference type="Google" id="ProtNLM"/>
    </source>
</evidence>
<keyword evidence="1" id="KW-0175">Coiled coil</keyword>
<proteinExistence type="predicted"/>
<organism evidence="2 3">
    <name type="scientific">Alcaligenes endophyticus</name>
    <dbReference type="NCBI Taxonomy" id="1929088"/>
    <lineage>
        <taxon>Bacteria</taxon>
        <taxon>Pseudomonadati</taxon>
        <taxon>Pseudomonadota</taxon>
        <taxon>Betaproteobacteria</taxon>
        <taxon>Burkholderiales</taxon>
        <taxon>Alcaligenaceae</taxon>
        <taxon>Alcaligenes</taxon>
    </lineage>
</organism>
<comment type="caution">
    <text evidence="2">The sequence shown here is derived from an EMBL/GenBank/DDBJ whole genome shotgun (WGS) entry which is preliminary data.</text>
</comment>
<keyword evidence="3" id="KW-1185">Reference proteome</keyword>
<reference evidence="2" key="1">
    <citation type="submission" date="2021-11" db="EMBL/GenBank/DDBJ databases">
        <title>Draft genome sequence of Alcaligenes endophyticus type strain CCUG 75668T.</title>
        <authorList>
            <person name="Salva-Serra F."/>
            <person name="Duran R.E."/>
            <person name="Seeger M."/>
            <person name="Moore E.R.B."/>
            <person name="Jaen-Luchoro D."/>
        </authorList>
    </citation>
    <scope>NUCLEOTIDE SEQUENCE</scope>
    <source>
        <strain evidence="2">CCUG 75668</strain>
    </source>
</reference>
<dbReference type="Proteomes" id="UP001168613">
    <property type="component" value="Unassembled WGS sequence"/>
</dbReference>
<gene>
    <name evidence="2" type="ORF">LMS43_14555</name>
</gene>
<protein>
    <recommendedName>
        <fullName evidence="4">ATPase</fullName>
    </recommendedName>
</protein>
<evidence type="ECO:0000256" key="1">
    <source>
        <dbReference type="SAM" id="Coils"/>
    </source>
</evidence>
<accession>A0ABT8EMK9</accession>
<dbReference type="Gene3D" id="1.10.287.1490">
    <property type="match status" value="1"/>
</dbReference>